<dbReference type="EMBL" id="VLTK01000014">
    <property type="protein sequence ID" value="TSI12824.1"/>
    <property type="molecule type" value="Genomic_DNA"/>
</dbReference>
<feature type="transmembrane region" description="Helical" evidence="8">
    <location>
        <begin position="21"/>
        <end position="43"/>
    </location>
</feature>
<dbReference type="RefSeq" id="WP_143924085.1">
    <property type="nucleotide sequence ID" value="NZ_VLTK01000014.1"/>
</dbReference>
<organism evidence="9 10">
    <name type="scientific">Brevibacterium aurantiacum</name>
    <dbReference type="NCBI Taxonomy" id="273384"/>
    <lineage>
        <taxon>Bacteria</taxon>
        <taxon>Bacillati</taxon>
        <taxon>Actinomycetota</taxon>
        <taxon>Actinomycetes</taxon>
        <taxon>Micrococcales</taxon>
        <taxon>Brevibacteriaceae</taxon>
        <taxon>Brevibacterium</taxon>
    </lineage>
</organism>
<feature type="transmembrane region" description="Helical" evidence="8">
    <location>
        <begin position="49"/>
        <end position="71"/>
    </location>
</feature>
<comment type="subcellular location">
    <subcellularLocation>
        <location evidence="1">Cell inner membrane</location>
        <topology evidence="1">Multi-pass membrane protein</topology>
    </subcellularLocation>
</comment>
<sequence>MSETFDQPRQNVNIRKSETITFWQGVSIIVGANIGAGILSLPYGAKNGGFFALLVALLVAGFLTTASMLYVAEIALRTKEPLQLSGLAEKYLGQAGSWLIFAGVVINGLGALIAYTSGSGNVLADLLGIPVTVGSFLFFIPGLVVVWFGLKATGRSEQGLSIAMIALILFLCAWTFIGPGIHLEHLTYVHPFFIIPIVNLAVFSFIAQYTVPELARGLAETNPQGLPRAVIVGMGITGFLLAIVPLAALGMLGPDSITEVVTIGWGQSLGQVAYVLSNVFALLAMMTSFWAIALTLMTNIFDRFKWPAENANGYRIAALALVAIPPFLVGVFHLTGFVAALGYAGGFAGAIMSVVPVLMLHRARRFGDQEPAWTAGWIAHPLIQALLIIVFGLAFIYSLLNAVGLIPDGWA</sequence>
<dbReference type="GO" id="GO:0003333">
    <property type="term" value="P:amino acid transmembrane transport"/>
    <property type="evidence" value="ECO:0007669"/>
    <property type="project" value="InterPro"/>
</dbReference>
<evidence type="ECO:0000256" key="8">
    <source>
        <dbReference type="SAM" id="Phobius"/>
    </source>
</evidence>
<dbReference type="PANTHER" id="PTHR32195">
    <property type="entry name" value="OS07G0662800 PROTEIN"/>
    <property type="match status" value="1"/>
</dbReference>
<feature type="transmembrane region" description="Helical" evidence="8">
    <location>
        <begin position="272"/>
        <end position="301"/>
    </location>
</feature>
<dbReference type="Gene3D" id="1.20.1740.10">
    <property type="entry name" value="Amino acid/polyamine transporter I"/>
    <property type="match status" value="1"/>
</dbReference>
<keyword evidence="2" id="KW-0813">Transport</keyword>
<evidence type="ECO:0000256" key="7">
    <source>
        <dbReference type="ARBA" id="ARBA00023136"/>
    </source>
</evidence>
<evidence type="ECO:0000256" key="3">
    <source>
        <dbReference type="ARBA" id="ARBA00022475"/>
    </source>
</evidence>
<dbReference type="GO" id="GO:0005886">
    <property type="term" value="C:plasma membrane"/>
    <property type="evidence" value="ECO:0007669"/>
    <property type="project" value="UniProtKB-SubCell"/>
</dbReference>
<feature type="transmembrane region" description="Helical" evidence="8">
    <location>
        <begin position="230"/>
        <end position="252"/>
    </location>
</feature>
<feature type="transmembrane region" description="Helical" evidence="8">
    <location>
        <begin position="162"/>
        <end position="182"/>
    </location>
</feature>
<feature type="transmembrane region" description="Helical" evidence="8">
    <location>
        <begin position="313"/>
        <end position="334"/>
    </location>
</feature>
<feature type="transmembrane region" description="Helical" evidence="8">
    <location>
        <begin position="382"/>
        <end position="406"/>
    </location>
</feature>
<evidence type="ECO:0000256" key="4">
    <source>
        <dbReference type="ARBA" id="ARBA00022519"/>
    </source>
</evidence>
<evidence type="ECO:0000313" key="10">
    <source>
        <dbReference type="Proteomes" id="UP000316406"/>
    </source>
</evidence>
<dbReference type="OrthoDB" id="2781034at2"/>
<keyword evidence="7 8" id="KW-0472">Membrane</keyword>
<feature type="transmembrane region" description="Helical" evidence="8">
    <location>
        <begin position="188"/>
        <end position="209"/>
    </location>
</feature>
<keyword evidence="6 8" id="KW-1133">Transmembrane helix</keyword>
<feature type="transmembrane region" description="Helical" evidence="8">
    <location>
        <begin position="91"/>
        <end position="115"/>
    </location>
</feature>
<keyword evidence="4" id="KW-0997">Cell inner membrane</keyword>
<accession>A0A556C5U5</accession>
<evidence type="ECO:0000256" key="2">
    <source>
        <dbReference type="ARBA" id="ARBA00022448"/>
    </source>
</evidence>
<feature type="transmembrane region" description="Helical" evidence="8">
    <location>
        <begin position="340"/>
        <end position="361"/>
    </location>
</feature>
<dbReference type="InterPro" id="IPR018227">
    <property type="entry name" value="Amino_acid_transport_2"/>
</dbReference>
<keyword evidence="10" id="KW-1185">Reference proteome</keyword>
<keyword evidence="5 8" id="KW-0812">Transmembrane</keyword>
<dbReference type="Proteomes" id="UP000316406">
    <property type="component" value="Unassembled WGS sequence"/>
</dbReference>
<dbReference type="Pfam" id="PF03222">
    <property type="entry name" value="Trp_Tyr_perm"/>
    <property type="match status" value="1"/>
</dbReference>
<dbReference type="AlphaFoldDB" id="A0A556C5U5"/>
<evidence type="ECO:0000313" key="9">
    <source>
        <dbReference type="EMBL" id="TSI12824.1"/>
    </source>
</evidence>
<evidence type="ECO:0000256" key="1">
    <source>
        <dbReference type="ARBA" id="ARBA00004429"/>
    </source>
</evidence>
<gene>
    <name evidence="9" type="ORF">FO013_18735</name>
</gene>
<keyword evidence="3" id="KW-1003">Cell membrane</keyword>
<feature type="transmembrane region" description="Helical" evidence="8">
    <location>
        <begin position="127"/>
        <end position="150"/>
    </location>
</feature>
<proteinExistence type="predicted"/>
<comment type="caution">
    <text evidence="9">The sequence shown here is derived from an EMBL/GenBank/DDBJ whole genome shotgun (WGS) entry which is preliminary data.</text>
</comment>
<name>A0A556C5U5_BREAU</name>
<protein>
    <submittedName>
        <fullName evidence="9">Amino acid permease</fullName>
    </submittedName>
</protein>
<reference evidence="9 10" key="1">
    <citation type="submission" date="2019-07" db="EMBL/GenBank/DDBJ databases">
        <title>Draft genome sequence of Brevibacterium aurantiacum XU54 isolated from Xinjiang China.</title>
        <authorList>
            <person name="Xu X."/>
        </authorList>
    </citation>
    <scope>NUCLEOTIDE SEQUENCE [LARGE SCALE GENOMIC DNA]</scope>
    <source>
        <strain evidence="9 10">XU54</strain>
    </source>
</reference>
<evidence type="ECO:0000256" key="6">
    <source>
        <dbReference type="ARBA" id="ARBA00022989"/>
    </source>
</evidence>
<evidence type="ECO:0000256" key="5">
    <source>
        <dbReference type="ARBA" id="ARBA00022692"/>
    </source>
</evidence>
<dbReference type="PANTHER" id="PTHR32195:SF26">
    <property type="entry name" value="TRYPTOPHAN OR TYROSINE TRANSPORTER PROTEIN"/>
    <property type="match status" value="1"/>
</dbReference>